<sequence>MFSSTYMKPVIENGKPTESDLSSVITHTNHIGLRQHLAPNNKILLNDDADLIAETYGLYNVNDYTKEHERNVIRCGYDEFTNTSRTTGTTIIHIGDKRLTIAIAATDFHTYNKTYLPYIEINQSSMDPMIIVEKEAVIATWKWYDHHLNIAAKLFTIDPEFPGKPLSISSSILSRPKTLKQLIMLLDFNIFPVSSISVKHPLTGQTGIIKNRPALCERTLHELLQHNLLKFNYFLTDVRGRNIKSYMKIPIPSVDDPIHEQFISNLLKHEINIDEYYSIYEKSAIPLNNNLSKLALEIFEYNGSFVSQYSKYKNQLNIIIKKHVDNRHIEEAEDGHFIIKDQNVYFVGHQTYTTLTPCLFDELDKPGKISHNL</sequence>
<proteinExistence type="predicted"/>
<reference evidence="1" key="1">
    <citation type="submission" date="2021-02" db="EMBL/GenBank/DDBJ databases">
        <authorList>
            <person name="Nowell W R."/>
        </authorList>
    </citation>
    <scope>NUCLEOTIDE SEQUENCE</scope>
</reference>
<accession>A0A816T4M8</accession>
<organism evidence="1 2">
    <name type="scientific">Rotaria magnacalcarata</name>
    <dbReference type="NCBI Taxonomy" id="392030"/>
    <lineage>
        <taxon>Eukaryota</taxon>
        <taxon>Metazoa</taxon>
        <taxon>Spiralia</taxon>
        <taxon>Gnathifera</taxon>
        <taxon>Rotifera</taxon>
        <taxon>Eurotatoria</taxon>
        <taxon>Bdelloidea</taxon>
        <taxon>Philodinida</taxon>
        <taxon>Philodinidae</taxon>
        <taxon>Rotaria</taxon>
    </lineage>
</organism>
<evidence type="ECO:0000313" key="1">
    <source>
        <dbReference type="EMBL" id="CAF2091875.1"/>
    </source>
</evidence>
<dbReference type="AlphaFoldDB" id="A0A816T4M8"/>
<dbReference type="EMBL" id="CAJNRE010010536">
    <property type="protein sequence ID" value="CAF2091875.1"/>
    <property type="molecule type" value="Genomic_DNA"/>
</dbReference>
<protein>
    <submittedName>
        <fullName evidence="1">Uncharacterized protein</fullName>
    </submittedName>
</protein>
<comment type="caution">
    <text evidence="1">The sequence shown here is derived from an EMBL/GenBank/DDBJ whole genome shotgun (WGS) entry which is preliminary data.</text>
</comment>
<dbReference type="Proteomes" id="UP000663824">
    <property type="component" value="Unassembled WGS sequence"/>
</dbReference>
<evidence type="ECO:0000313" key="2">
    <source>
        <dbReference type="Proteomes" id="UP000663824"/>
    </source>
</evidence>
<name>A0A816T4M8_9BILA</name>
<gene>
    <name evidence="1" type="ORF">MBJ925_LOCUS20495</name>
</gene>